<evidence type="ECO:0000313" key="1">
    <source>
        <dbReference type="EMBL" id="TQM67748.1"/>
    </source>
</evidence>
<comment type="caution">
    <text evidence="1">The sequence shown here is derived from an EMBL/GenBank/DDBJ whole genome shotgun (WGS) entry which is preliminary data.</text>
</comment>
<dbReference type="Pfam" id="PF21833">
    <property type="entry name" value="DUF6893"/>
    <property type="match status" value="1"/>
</dbReference>
<reference evidence="1 2" key="1">
    <citation type="submission" date="2019-06" db="EMBL/GenBank/DDBJ databases">
        <title>Sequencing the genomes of 1000 actinobacteria strains.</title>
        <authorList>
            <person name="Klenk H.-P."/>
        </authorList>
    </citation>
    <scope>NUCLEOTIDE SEQUENCE [LARGE SCALE GENOMIC DNA]</scope>
    <source>
        <strain evidence="1 2">DSM 45043</strain>
    </source>
</reference>
<sequence>MRKVLITMACAATAGMAVLLVKEMPAIRRYIRIERM</sequence>
<dbReference type="Proteomes" id="UP000316706">
    <property type="component" value="Unassembled WGS sequence"/>
</dbReference>
<keyword evidence="2" id="KW-1185">Reference proteome</keyword>
<name>A0A543IAZ6_9ACTN</name>
<dbReference type="InterPro" id="IPR054188">
    <property type="entry name" value="DUF6893"/>
</dbReference>
<gene>
    <name evidence="1" type="ORF">FHX41_1368</name>
</gene>
<protein>
    <submittedName>
        <fullName evidence="1">Uncharacterized protein</fullName>
    </submittedName>
</protein>
<dbReference type="RefSeq" id="WP_425456894.1">
    <property type="nucleotide sequence ID" value="NZ_VFPO01000001.1"/>
</dbReference>
<accession>A0A543IAZ6</accession>
<organism evidence="1 2">
    <name type="scientific">Actinomadura hallensis</name>
    <dbReference type="NCBI Taxonomy" id="337895"/>
    <lineage>
        <taxon>Bacteria</taxon>
        <taxon>Bacillati</taxon>
        <taxon>Actinomycetota</taxon>
        <taxon>Actinomycetes</taxon>
        <taxon>Streptosporangiales</taxon>
        <taxon>Thermomonosporaceae</taxon>
        <taxon>Actinomadura</taxon>
    </lineage>
</organism>
<proteinExistence type="predicted"/>
<evidence type="ECO:0000313" key="2">
    <source>
        <dbReference type="Proteomes" id="UP000316706"/>
    </source>
</evidence>
<dbReference type="EMBL" id="VFPO01000001">
    <property type="protein sequence ID" value="TQM67748.1"/>
    <property type="molecule type" value="Genomic_DNA"/>
</dbReference>
<dbReference type="AlphaFoldDB" id="A0A543IAZ6"/>